<keyword evidence="3" id="KW-0805">Transcription regulation</keyword>
<feature type="domain" description="TCP" evidence="8">
    <location>
        <begin position="77"/>
        <end position="135"/>
    </location>
</feature>
<organism evidence="10">
    <name type="scientific">Petunia hybrida</name>
    <name type="common">Petunia</name>
    <dbReference type="NCBI Taxonomy" id="4102"/>
    <lineage>
        <taxon>Eukaryota</taxon>
        <taxon>Viridiplantae</taxon>
        <taxon>Streptophyta</taxon>
        <taxon>Embryophyta</taxon>
        <taxon>Tracheophyta</taxon>
        <taxon>Spermatophyta</taxon>
        <taxon>Magnoliopsida</taxon>
        <taxon>eudicotyledons</taxon>
        <taxon>Gunneridae</taxon>
        <taxon>Pentapetalae</taxon>
        <taxon>asterids</taxon>
        <taxon>lamiids</taxon>
        <taxon>Solanales</taxon>
        <taxon>Solanaceae</taxon>
        <taxon>Petunioideae</taxon>
        <taxon>Petunia</taxon>
    </lineage>
</organism>
<dbReference type="GO" id="GO:0005634">
    <property type="term" value="C:nucleus"/>
    <property type="evidence" value="ECO:0007669"/>
    <property type="project" value="UniProtKB-SubCell"/>
</dbReference>
<evidence type="ECO:0000313" key="11">
    <source>
        <dbReference type="EMBL" id="AFI41911.1"/>
    </source>
</evidence>
<keyword evidence="4" id="KW-0238">DNA-binding</keyword>
<protein>
    <submittedName>
        <fullName evidence="11">Putative transcription factor</fullName>
    </submittedName>
    <submittedName>
        <fullName evidence="10">TCP2</fullName>
    </submittedName>
</protein>
<name>G0ZGI7_PETHY</name>
<dbReference type="InterPro" id="IPR017888">
    <property type="entry name" value="CYC/TB1_R_domain"/>
</dbReference>
<evidence type="ECO:0000256" key="3">
    <source>
        <dbReference type="ARBA" id="ARBA00023015"/>
    </source>
</evidence>
<keyword evidence="2" id="KW-0217">Developmental protein</keyword>
<dbReference type="GO" id="GO:2000032">
    <property type="term" value="P:regulation of secondary shoot formation"/>
    <property type="evidence" value="ECO:0007669"/>
    <property type="project" value="TreeGrafter"/>
</dbReference>
<feature type="domain" description="R" evidence="9">
    <location>
        <begin position="188"/>
        <end position="205"/>
    </location>
</feature>
<evidence type="ECO:0000256" key="7">
    <source>
        <dbReference type="SAM" id="MobiDB-lite"/>
    </source>
</evidence>
<keyword evidence="6" id="KW-0539">Nucleus</keyword>
<dbReference type="EMBL" id="JF274250">
    <property type="protein sequence ID" value="AEL17349.2"/>
    <property type="molecule type" value="Genomic_DNA"/>
</dbReference>
<dbReference type="AlphaFoldDB" id="G0ZGI7"/>
<dbReference type="InterPro" id="IPR017887">
    <property type="entry name" value="TF_TCP_subgr"/>
</dbReference>
<dbReference type="EMBL" id="JQ400105">
    <property type="protein sequence ID" value="AFI41911.1"/>
    <property type="molecule type" value="mRNA"/>
</dbReference>
<dbReference type="GO" id="GO:0003700">
    <property type="term" value="F:DNA-binding transcription factor activity"/>
    <property type="evidence" value="ECO:0007669"/>
    <property type="project" value="InterPro"/>
</dbReference>
<dbReference type="PANTHER" id="PTHR31072:SF224">
    <property type="entry name" value="TRANSCRIPTION FACTOR TCP1"/>
    <property type="match status" value="1"/>
</dbReference>
<evidence type="ECO:0000256" key="2">
    <source>
        <dbReference type="ARBA" id="ARBA00022473"/>
    </source>
</evidence>
<dbReference type="GO" id="GO:0043565">
    <property type="term" value="F:sequence-specific DNA binding"/>
    <property type="evidence" value="ECO:0007669"/>
    <property type="project" value="TreeGrafter"/>
</dbReference>
<dbReference type="InterPro" id="IPR005333">
    <property type="entry name" value="Transcription_factor_TCP"/>
</dbReference>
<sequence length="333" mass="37209">MFPSGNSNVNPILHYSSPSFHHTTNSSFLGLNGNQILLQQHQDQISSHYLASNADLIGANNQNVCDPLSRGKKLPMKKDRHSKILTSQGHRDRRVRLSIGVARKFFDLQDMLGFDKPSKTLDWLFTKSKLAIEELVTQMNTSHEESSKKSPSSISECDDLVMTTTKETKTAQQKQVKLQEDPLHVLARESRAKARARARERTIKKIWSQIEAHDNGSGCKTKSNKELKKMEEPNSENNQASVAAIKQRIHSSVLVPSRIKPSSALGFNSNLSGQKEAMSNYNGYSSNTTQYWDVRRAIMSSSLSAAMTAISTSSQVLQGFDQKAWESYHGSQI</sequence>
<reference evidence="11" key="2">
    <citation type="submission" date="2012-01" db="EMBL/GenBank/DDBJ databases">
        <title>Molecular cloning, expression analyses and evolution studies of the ECE clade of TCP genes in Petunia.</title>
        <authorList>
            <person name="Zou S.-H."/>
            <person name="Guo Y.-L."/>
            <person name="Li M.-Y."/>
        </authorList>
    </citation>
    <scope>NUCLEOTIDE SEQUENCE</scope>
</reference>
<evidence type="ECO:0000259" key="9">
    <source>
        <dbReference type="PROSITE" id="PS51370"/>
    </source>
</evidence>
<evidence type="ECO:0000313" key="10">
    <source>
        <dbReference type="EMBL" id="AEL17349.2"/>
    </source>
</evidence>
<dbReference type="PROSITE" id="PS51370">
    <property type="entry name" value="R"/>
    <property type="match status" value="1"/>
</dbReference>
<evidence type="ECO:0000256" key="1">
    <source>
        <dbReference type="ARBA" id="ARBA00004123"/>
    </source>
</evidence>
<gene>
    <name evidence="11" type="primary">TCP2</name>
</gene>
<comment type="subcellular location">
    <subcellularLocation>
        <location evidence="1">Nucleus</location>
    </subcellularLocation>
</comment>
<evidence type="ECO:0000256" key="6">
    <source>
        <dbReference type="ARBA" id="ARBA00023242"/>
    </source>
</evidence>
<dbReference type="PANTHER" id="PTHR31072">
    <property type="entry name" value="TRANSCRIPTION FACTOR TCP4-RELATED"/>
    <property type="match status" value="1"/>
</dbReference>
<reference evidence="10" key="1">
    <citation type="submission" date="2012-01" db="EMBL/GenBank/DDBJ databases">
        <title>Functional divergence of ECE clade TCP genes in Petunia.</title>
        <authorList>
            <person name="Zou S.-H."/>
            <person name="Guo Y.-L."/>
        </authorList>
    </citation>
    <scope>NUCLEOTIDE SEQUENCE</scope>
</reference>
<dbReference type="PROSITE" id="PS51369">
    <property type="entry name" value="TCP"/>
    <property type="match status" value="1"/>
</dbReference>
<evidence type="ECO:0000256" key="5">
    <source>
        <dbReference type="ARBA" id="ARBA00023163"/>
    </source>
</evidence>
<feature type="compositionally biased region" description="Basic residues" evidence="7">
    <location>
        <begin position="70"/>
        <end position="83"/>
    </location>
</feature>
<keyword evidence="5" id="KW-0804">Transcription</keyword>
<evidence type="ECO:0000259" key="8">
    <source>
        <dbReference type="PROSITE" id="PS51369"/>
    </source>
</evidence>
<feature type="region of interest" description="Disordered" evidence="7">
    <location>
        <begin position="69"/>
        <end position="89"/>
    </location>
</feature>
<accession>G0ZGI7</accession>
<proteinExistence type="evidence at transcript level"/>
<dbReference type="Pfam" id="PF03634">
    <property type="entry name" value="TCP"/>
    <property type="match status" value="1"/>
</dbReference>
<evidence type="ECO:0000256" key="4">
    <source>
        <dbReference type="ARBA" id="ARBA00023125"/>
    </source>
</evidence>